<proteinExistence type="inferred from homology"/>
<dbReference type="InterPro" id="IPR057326">
    <property type="entry name" value="KR_dom"/>
</dbReference>
<organism evidence="5 6">
    <name type="scientific">Exophiala viscosa</name>
    <dbReference type="NCBI Taxonomy" id="2486360"/>
    <lineage>
        <taxon>Eukaryota</taxon>
        <taxon>Fungi</taxon>
        <taxon>Dikarya</taxon>
        <taxon>Ascomycota</taxon>
        <taxon>Pezizomycotina</taxon>
        <taxon>Eurotiomycetes</taxon>
        <taxon>Chaetothyriomycetidae</taxon>
        <taxon>Chaetothyriales</taxon>
        <taxon>Herpotrichiellaceae</taxon>
        <taxon>Exophiala</taxon>
    </lineage>
</organism>
<dbReference type="GO" id="GO:0016616">
    <property type="term" value="F:oxidoreductase activity, acting on the CH-OH group of donors, NAD or NADP as acceptor"/>
    <property type="evidence" value="ECO:0007669"/>
    <property type="project" value="TreeGrafter"/>
</dbReference>
<evidence type="ECO:0000256" key="3">
    <source>
        <dbReference type="ARBA" id="ARBA00023002"/>
    </source>
</evidence>
<evidence type="ECO:0000256" key="2">
    <source>
        <dbReference type="ARBA" id="ARBA00022857"/>
    </source>
</evidence>
<comment type="similarity">
    <text evidence="1">Belongs to the short-chain dehydrogenases/reductases (SDR) family.</text>
</comment>
<feature type="domain" description="Ketoreductase" evidence="4">
    <location>
        <begin position="8"/>
        <end position="200"/>
    </location>
</feature>
<evidence type="ECO:0000259" key="4">
    <source>
        <dbReference type="SMART" id="SM00822"/>
    </source>
</evidence>
<dbReference type="Proteomes" id="UP001203852">
    <property type="component" value="Unassembled WGS sequence"/>
</dbReference>
<dbReference type="InterPro" id="IPR002347">
    <property type="entry name" value="SDR_fam"/>
</dbReference>
<dbReference type="Gene3D" id="3.40.50.720">
    <property type="entry name" value="NAD(P)-binding Rossmann-like Domain"/>
    <property type="match status" value="1"/>
</dbReference>
<sequence length="271" mass="28785">MAPYTMDGVALITGAASGIGQACAVAFVEEGVKRLILADMNTAGLEETSNSLKKLNPEVETVLTRTDTSSPEEVQKMVDAGVEKFGSIHYTVNSAGVATASRAGSAELPIDAWDKVINVNLRGVWLCQRAVIQQMLKQDYLRPEQMRTGSPPERGCIVNISSIVGRSGLGGTGAYAASKHGVLGQTRVDAISYGAEGIRINAVCPGFIETAMTQKAINVGSYYDKLIDKNPIARYGRPEEIAQTVVFLASTRASYITGEEICVDGGVLHSI</sequence>
<dbReference type="PANTHER" id="PTHR42760:SF133">
    <property type="entry name" value="3-OXOACYL-[ACYL-CARRIER-PROTEIN] REDUCTASE"/>
    <property type="match status" value="1"/>
</dbReference>
<dbReference type="PANTHER" id="PTHR42760">
    <property type="entry name" value="SHORT-CHAIN DEHYDROGENASES/REDUCTASES FAMILY MEMBER"/>
    <property type="match status" value="1"/>
</dbReference>
<reference evidence="5" key="1">
    <citation type="journal article" date="2022" name="bioRxiv">
        <title>Deciphering the potential niche of two novel black yeast fungi from a biological soil crust based on their genomes, phenotypes, and melanin regulation.</title>
        <authorList>
            <consortium name="DOE Joint Genome Institute"/>
            <person name="Carr E.C."/>
            <person name="Barton Q."/>
            <person name="Grambo S."/>
            <person name="Sullivan M."/>
            <person name="Renfro C.M."/>
            <person name="Kuo A."/>
            <person name="Pangilinan J."/>
            <person name="Lipzen A."/>
            <person name="Keymanesh K."/>
            <person name="Savage E."/>
            <person name="Barry K."/>
            <person name="Grigoriev I.V."/>
            <person name="Riekhof W.R."/>
            <person name="Harris S.S."/>
        </authorList>
    </citation>
    <scope>NUCLEOTIDE SEQUENCE</scope>
    <source>
        <strain evidence="5">JF 03-4F</strain>
    </source>
</reference>
<keyword evidence="6" id="KW-1185">Reference proteome</keyword>
<accession>A0AAN6DS93</accession>
<name>A0AAN6DS93_9EURO</name>
<dbReference type="PRINTS" id="PR00080">
    <property type="entry name" value="SDRFAMILY"/>
</dbReference>
<evidence type="ECO:0000313" key="5">
    <source>
        <dbReference type="EMBL" id="KAI1609890.1"/>
    </source>
</evidence>
<dbReference type="AlphaFoldDB" id="A0AAN6DS93"/>
<evidence type="ECO:0000313" key="6">
    <source>
        <dbReference type="Proteomes" id="UP001203852"/>
    </source>
</evidence>
<dbReference type="FunFam" id="3.40.50.720:FF:000084">
    <property type="entry name" value="Short-chain dehydrogenase reductase"/>
    <property type="match status" value="1"/>
</dbReference>
<dbReference type="InterPro" id="IPR036291">
    <property type="entry name" value="NAD(P)-bd_dom_sf"/>
</dbReference>
<dbReference type="EMBL" id="MU404359">
    <property type="protein sequence ID" value="KAI1609890.1"/>
    <property type="molecule type" value="Genomic_DNA"/>
</dbReference>
<protein>
    <submittedName>
        <fullName evidence="5">Short-chain dehydrogenase/reductase SDR</fullName>
    </submittedName>
</protein>
<keyword evidence="2" id="KW-0521">NADP</keyword>
<evidence type="ECO:0000256" key="1">
    <source>
        <dbReference type="ARBA" id="ARBA00006484"/>
    </source>
</evidence>
<keyword evidence="3" id="KW-0560">Oxidoreductase</keyword>
<dbReference type="Pfam" id="PF13561">
    <property type="entry name" value="adh_short_C2"/>
    <property type="match status" value="1"/>
</dbReference>
<dbReference type="CDD" id="cd05233">
    <property type="entry name" value="SDR_c"/>
    <property type="match status" value="1"/>
</dbReference>
<dbReference type="SUPFAM" id="SSF51735">
    <property type="entry name" value="NAD(P)-binding Rossmann-fold domains"/>
    <property type="match status" value="1"/>
</dbReference>
<dbReference type="SMART" id="SM00822">
    <property type="entry name" value="PKS_KR"/>
    <property type="match status" value="1"/>
</dbReference>
<gene>
    <name evidence="5" type="ORF">EDD36DRAFT_498700</name>
</gene>
<comment type="caution">
    <text evidence="5">The sequence shown here is derived from an EMBL/GenBank/DDBJ whole genome shotgun (WGS) entry which is preliminary data.</text>
</comment>
<dbReference type="PRINTS" id="PR00081">
    <property type="entry name" value="GDHRDH"/>
</dbReference>